<dbReference type="InParanoid" id="A0A3M0CRB9"/>
<evidence type="ECO:0000256" key="1">
    <source>
        <dbReference type="SAM" id="SignalP"/>
    </source>
</evidence>
<keyword evidence="3" id="KW-1185">Reference proteome</keyword>
<protein>
    <recommendedName>
        <fullName evidence="4">Chemotaxis protein MotC</fullName>
    </recommendedName>
</protein>
<evidence type="ECO:0008006" key="4">
    <source>
        <dbReference type="Google" id="ProtNLM"/>
    </source>
</evidence>
<gene>
    <name evidence="2" type="ORF">BXY39_0522</name>
</gene>
<comment type="caution">
    <text evidence="2">The sequence shown here is derived from an EMBL/GenBank/DDBJ whole genome shotgun (WGS) entry which is preliminary data.</text>
</comment>
<dbReference type="OrthoDB" id="8479001at2"/>
<feature type="chain" id="PRO_5017945002" description="Chemotaxis protein MotC" evidence="1">
    <location>
        <begin position="26"/>
        <end position="415"/>
    </location>
</feature>
<organism evidence="2 3">
    <name type="scientific">Eilatimonas milleporae</name>
    <dbReference type="NCBI Taxonomy" id="911205"/>
    <lineage>
        <taxon>Bacteria</taxon>
        <taxon>Pseudomonadati</taxon>
        <taxon>Pseudomonadota</taxon>
        <taxon>Alphaproteobacteria</taxon>
        <taxon>Kordiimonadales</taxon>
        <taxon>Kordiimonadaceae</taxon>
        <taxon>Eilatimonas</taxon>
    </lineage>
</organism>
<dbReference type="AlphaFoldDB" id="A0A3M0CRB9"/>
<evidence type="ECO:0000313" key="2">
    <source>
        <dbReference type="EMBL" id="RMB12032.1"/>
    </source>
</evidence>
<reference evidence="2 3" key="1">
    <citation type="submission" date="2018-10" db="EMBL/GenBank/DDBJ databases">
        <title>Genomic Encyclopedia of Archaeal and Bacterial Type Strains, Phase II (KMG-II): from individual species to whole genera.</title>
        <authorList>
            <person name="Goeker M."/>
        </authorList>
    </citation>
    <scope>NUCLEOTIDE SEQUENCE [LARGE SCALE GENOMIC DNA]</scope>
    <source>
        <strain evidence="2 3">DSM 25217</strain>
    </source>
</reference>
<proteinExistence type="predicted"/>
<dbReference type="RefSeq" id="WP_121937249.1">
    <property type="nucleotide sequence ID" value="NZ_REFR01000009.1"/>
</dbReference>
<dbReference type="EMBL" id="REFR01000009">
    <property type="protein sequence ID" value="RMB12032.1"/>
    <property type="molecule type" value="Genomic_DNA"/>
</dbReference>
<name>A0A3M0CRB9_9PROT</name>
<accession>A0A3M0CRB9</accession>
<evidence type="ECO:0000313" key="3">
    <source>
        <dbReference type="Proteomes" id="UP000271227"/>
    </source>
</evidence>
<dbReference type="Proteomes" id="UP000271227">
    <property type="component" value="Unassembled WGS sequence"/>
</dbReference>
<sequence>MTRKSAFVGVLLAGAVMTVAGPAMAQQNGVSQSHRPNGATQACLSAPSADCAISAALETVINEESGLEKAKILVGVARSLLDGGDSERAAATLMLALEEARSVGLSLVTQEKIKSIAPLVARTGDGRMALALAEEIQIQTVRDRVYLDIATENAARGAAEDARNTLALVSSDSRAKWRELVFFARQPSEFGGAAAVAGYRTWVGGLERPEDRYRGLSLLAAAQHRLGDLASRDALLLEGDELFGAILGLNQRAAAAVERLRAFFEAGLDGEIFAGAYRQALLHGGRVRSSQALADFVERIGPVEAATGEIAEALARAEVFGELAPRARYLASLNVRGSAGAVTQEQGAALRGGYQALMADLGDIESAYERDQIRLALLEGALVNRDDAAARDIVGKLEDDDNQALGLALMAPLLN</sequence>
<keyword evidence="1" id="KW-0732">Signal</keyword>
<feature type="signal peptide" evidence="1">
    <location>
        <begin position="1"/>
        <end position="25"/>
    </location>
</feature>